<protein>
    <submittedName>
        <fullName evidence="1">Uncharacterized protein</fullName>
    </submittedName>
</protein>
<keyword evidence="2" id="KW-1185">Reference proteome</keyword>
<organism evidence="1 2">
    <name type="scientific">Zopfia rhizophila CBS 207.26</name>
    <dbReference type="NCBI Taxonomy" id="1314779"/>
    <lineage>
        <taxon>Eukaryota</taxon>
        <taxon>Fungi</taxon>
        <taxon>Dikarya</taxon>
        <taxon>Ascomycota</taxon>
        <taxon>Pezizomycotina</taxon>
        <taxon>Dothideomycetes</taxon>
        <taxon>Dothideomycetes incertae sedis</taxon>
        <taxon>Zopfiaceae</taxon>
        <taxon>Zopfia</taxon>
    </lineage>
</organism>
<dbReference type="EMBL" id="ML994663">
    <property type="protein sequence ID" value="KAF2179740.1"/>
    <property type="molecule type" value="Genomic_DNA"/>
</dbReference>
<name>A0A6A6DP49_9PEZI</name>
<accession>A0A6A6DP49</accession>
<sequence>MTCLEYVESKWRHFGRKLLQDIIDLYRTTQETVKNITSVDSQLINLIEALDWLCRAIRDPSQETHDNYVISDHFSSSSSGKGLEMSLDLMMSLAGVEYPVIVNGGMVFVGYNTVLVPTEIHEDYVQFHVYINAHQQINPFTLEYGPRVLCTDCTAFQSKRCFLGWCEVAHIKLGTQALPATVKYSPASEKPKTLHLTGISTGFRAASAFPLQAGINGQATFSFLSYRLYFTPTSSYSKMLWDASKQVTLVCDVTAQRSWLVPKLSLLIHMAHIWFKENSLLKDGILDPIPFAEPHDNGKLLVEVFQGHGDAVICGCDNDALRLRSLLLGFNINLLATVNLTERCTSKHLYGFEFMDVVLEPGKGAVMKKTKIKKSGNWLALANLADAIIFCSDLGEAMAPADVSSRKNSCCNSLPLGNDYLAAHVSCLDELANRSGRQQLAAHLSSRIVLSQRNSWNISGDPFGACSHDSSSTDTCWNRVNMLQKVCGKDFFQDRIGKPKRNESATSTKLSLKGAVVFGEASSGE</sequence>
<proteinExistence type="predicted"/>
<reference evidence="1" key="1">
    <citation type="journal article" date="2020" name="Stud. Mycol.">
        <title>101 Dothideomycetes genomes: a test case for predicting lifestyles and emergence of pathogens.</title>
        <authorList>
            <person name="Haridas S."/>
            <person name="Albert R."/>
            <person name="Binder M."/>
            <person name="Bloem J."/>
            <person name="Labutti K."/>
            <person name="Salamov A."/>
            <person name="Andreopoulos B."/>
            <person name="Baker S."/>
            <person name="Barry K."/>
            <person name="Bills G."/>
            <person name="Bluhm B."/>
            <person name="Cannon C."/>
            <person name="Castanera R."/>
            <person name="Culley D."/>
            <person name="Daum C."/>
            <person name="Ezra D."/>
            <person name="Gonzalez J."/>
            <person name="Henrissat B."/>
            <person name="Kuo A."/>
            <person name="Liang C."/>
            <person name="Lipzen A."/>
            <person name="Lutzoni F."/>
            <person name="Magnuson J."/>
            <person name="Mondo S."/>
            <person name="Nolan M."/>
            <person name="Ohm R."/>
            <person name="Pangilinan J."/>
            <person name="Park H.-J."/>
            <person name="Ramirez L."/>
            <person name="Alfaro M."/>
            <person name="Sun H."/>
            <person name="Tritt A."/>
            <person name="Yoshinaga Y."/>
            <person name="Zwiers L.-H."/>
            <person name="Turgeon B."/>
            <person name="Goodwin S."/>
            <person name="Spatafora J."/>
            <person name="Crous P."/>
            <person name="Grigoriev I."/>
        </authorList>
    </citation>
    <scope>NUCLEOTIDE SEQUENCE</scope>
    <source>
        <strain evidence="1">CBS 207.26</strain>
    </source>
</reference>
<evidence type="ECO:0000313" key="2">
    <source>
        <dbReference type="Proteomes" id="UP000800200"/>
    </source>
</evidence>
<dbReference type="AlphaFoldDB" id="A0A6A6DP49"/>
<gene>
    <name evidence="1" type="ORF">K469DRAFT_798170</name>
</gene>
<evidence type="ECO:0000313" key="1">
    <source>
        <dbReference type="EMBL" id="KAF2179740.1"/>
    </source>
</evidence>
<dbReference type="Proteomes" id="UP000800200">
    <property type="component" value="Unassembled WGS sequence"/>
</dbReference>
<dbReference type="OrthoDB" id="1577640at2759"/>